<dbReference type="PROSITE" id="PS51012">
    <property type="entry name" value="ABC_TM2"/>
    <property type="match status" value="1"/>
</dbReference>
<dbReference type="InterPro" id="IPR000412">
    <property type="entry name" value="ABC_2_transport"/>
</dbReference>
<dbReference type="NCBIfam" id="TIGR03861">
    <property type="entry name" value="phenyl_ABC_PedC"/>
    <property type="match status" value="1"/>
</dbReference>
<protein>
    <recommendedName>
        <fullName evidence="5">Transport permease protein</fullName>
    </recommendedName>
</protein>
<feature type="transmembrane region" description="Helical" evidence="5">
    <location>
        <begin position="31"/>
        <end position="52"/>
    </location>
</feature>
<dbReference type="InterPro" id="IPR022403">
    <property type="entry name" value="Alc_ABC_transptr_permease"/>
</dbReference>
<dbReference type="STRING" id="991905.SL003B_1028"/>
<feature type="transmembrane region" description="Helical" evidence="5">
    <location>
        <begin position="118"/>
        <end position="139"/>
    </location>
</feature>
<sequence length="269" mass="30201">MTRLGWCGRLIAFRGIVWREGLRFTRQRERFLSALVRPLVWLFIFAAGFRAVLGLSITPPYETYVLYEVYVTPGLCAMIQLFNGMQSSLSMVYDRETGAMRVLLVSPYPRWFLLTSKLLAGVAVSVVQVYAFLAIAWFWEVEPPVLGYLAVLPALILSGMMLGALGLLISSTIRQLENFAGVMNFVIFPMFFASTALYPLWRLRDSSVLLADICALNPFTYAVELIRFALYLQVDWTSLAVVASCTAVFLGGAIYAYDPSKGLIRLRRG</sequence>
<evidence type="ECO:0000313" key="7">
    <source>
        <dbReference type="EMBL" id="ADZ69457.1"/>
    </source>
</evidence>
<evidence type="ECO:0000256" key="2">
    <source>
        <dbReference type="ARBA" id="ARBA00022692"/>
    </source>
</evidence>
<evidence type="ECO:0000256" key="3">
    <source>
        <dbReference type="ARBA" id="ARBA00022989"/>
    </source>
</evidence>
<keyword evidence="8" id="KW-1185">Reference proteome</keyword>
<dbReference type="HOGENOM" id="CLU_039483_2_3_5"/>
<dbReference type="RefSeq" id="WP_013651775.1">
    <property type="nucleotide sequence ID" value="NC_015259.1"/>
</dbReference>
<evidence type="ECO:0000256" key="1">
    <source>
        <dbReference type="ARBA" id="ARBA00004141"/>
    </source>
</evidence>
<name>F2IXX6_POLGS</name>
<dbReference type="PIRSF" id="PIRSF006648">
    <property type="entry name" value="DrrB"/>
    <property type="match status" value="1"/>
</dbReference>
<dbReference type="PANTHER" id="PTHR43077:SF10">
    <property type="entry name" value="TRANSPORT PERMEASE PROTEIN"/>
    <property type="match status" value="1"/>
</dbReference>
<reference evidence="7 8" key="1">
    <citation type="journal article" date="2011" name="J. Bacteriol.">
        <title>Complete genome sequence of Polymorphum gilvum SL003B-26A1T, a crude oil-degrading bacterium from oil-polluted saline soil.</title>
        <authorList>
            <person name="Li S.G."/>
            <person name="Tang Y.Q."/>
            <person name="Nie Y."/>
            <person name="Cai M."/>
            <person name="Wu X.L."/>
        </authorList>
    </citation>
    <scope>NUCLEOTIDE SEQUENCE [LARGE SCALE GENOMIC DNA]</scope>
    <source>
        <strain evidence="8">LMG 25793 / CGMCC 1.9160 / SL003B-26A1</strain>
    </source>
</reference>
<feature type="domain" description="ABC transmembrane type-2" evidence="6">
    <location>
        <begin position="29"/>
        <end position="260"/>
    </location>
</feature>
<evidence type="ECO:0000313" key="8">
    <source>
        <dbReference type="Proteomes" id="UP000008130"/>
    </source>
</evidence>
<dbReference type="EMBL" id="CP002568">
    <property type="protein sequence ID" value="ADZ69457.1"/>
    <property type="molecule type" value="Genomic_DNA"/>
</dbReference>
<dbReference type="Pfam" id="PF01061">
    <property type="entry name" value="ABC2_membrane"/>
    <property type="match status" value="1"/>
</dbReference>
<feature type="transmembrane region" description="Helical" evidence="5">
    <location>
        <begin position="236"/>
        <end position="257"/>
    </location>
</feature>
<gene>
    <name evidence="7" type="ordered locus">SL003B_1028</name>
</gene>
<evidence type="ECO:0000259" key="6">
    <source>
        <dbReference type="PROSITE" id="PS51012"/>
    </source>
</evidence>
<dbReference type="AlphaFoldDB" id="F2IXX6"/>
<keyword evidence="2 5" id="KW-0812">Transmembrane</keyword>
<proteinExistence type="inferred from homology"/>
<dbReference type="KEGG" id="pgv:SL003B_1028"/>
<evidence type="ECO:0000256" key="4">
    <source>
        <dbReference type="ARBA" id="ARBA00023136"/>
    </source>
</evidence>
<dbReference type="InterPro" id="IPR047817">
    <property type="entry name" value="ABC2_TM_bact-type"/>
</dbReference>
<feature type="transmembrane region" description="Helical" evidence="5">
    <location>
        <begin position="145"/>
        <end position="169"/>
    </location>
</feature>
<dbReference type="InterPro" id="IPR051328">
    <property type="entry name" value="T7SS_ABC-Transporter"/>
</dbReference>
<comment type="similarity">
    <text evidence="5">Belongs to the ABC-2 integral membrane protein family.</text>
</comment>
<keyword evidence="5" id="KW-0813">Transport</keyword>
<feature type="transmembrane region" description="Helical" evidence="5">
    <location>
        <begin position="181"/>
        <end position="201"/>
    </location>
</feature>
<keyword evidence="4 5" id="KW-0472">Membrane</keyword>
<dbReference type="OrthoDB" id="9255971at2"/>
<dbReference type="PRINTS" id="PR00164">
    <property type="entry name" value="ABC2TRNSPORT"/>
</dbReference>
<keyword evidence="5" id="KW-1003">Cell membrane</keyword>
<dbReference type="PANTHER" id="PTHR43077">
    <property type="entry name" value="TRANSPORT PERMEASE YVFS-RELATED"/>
    <property type="match status" value="1"/>
</dbReference>
<accession>F2IXX6</accession>
<dbReference type="InterPro" id="IPR013525">
    <property type="entry name" value="ABC2_TM"/>
</dbReference>
<dbReference type="Proteomes" id="UP000008130">
    <property type="component" value="Chromosome"/>
</dbReference>
<dbReference type="eggNOG" id="COG0842">
    <property type="taxonomic scope" value="Bacteria"/>
</dbReference>
<keyword evidence="3 5" id="KW-1133">Transmembrane helix</keyword>
<organism evidence="7 8">
    <name type="scientific">Polymorphum gilvum (strain LMG 25793 / CGMCC 1.9160 / SL003B-26A1)</name>
    <dbReference type="NCBI Taxonomy" id="991905"/>
    <lineage>
        <taxon>Bacteria</taxon>
        <taxon>Pseudomonadati</taxon>
        <taxon>Pseudomonadota</taxon>
        <taxon>Alphaproteobacteria</taxon>
        <taxon>Rhodobacterales</taxon>
        <taxon>Paracoccaceae</taxon>
        <taxon>Polymorphum</taxon>
    </lineage>
</organism>
<dbReference type="PATRIC" id="fig|991905.3.peg.1045"/>
<evidence type="ECO:0000256" key="5">
    <source>
        <dbReference type="RuleBase" id="RU361157"/>
    </source>
</evidence>
<feature type="transmembrane region" description="Helical" evidence="5">
    <location>
        <begin position="64"/>
        <end position="82"/>
    </location>
</feature>
<dbReference type="GO" id="GO:0140359">
    <property type="term" value="F:ABC-type transporter activity"/>
    <property type="evidence" value="ECO:0007669"/>
    <property type="project" value="InterPro"/>
</dbReference>
<comment type="subcellular location">
    <subcellularLocation>
        <location evidence="5">Cell inner membrane</location>
        <topology evidence="5">Multi-pass membrane protein</topology>
    </subcellularLocation>
    <subcellularLocation>
        <location evidence="1">Membrane</location>
        <topology evidence="1">Multi-pass membrane protein</topology>
    </subcellularLocation>
</comment>
<dbReference type="GO" id="GO:0043190">
    <property type="term" value="C:ATP-binding cassette (ABC) transporter complex"/>
    <property type="evidence" value="ECO:0007669"/>
    <property type="project" value="InterPro"/>
</dbReference>